<organism evidence="8 9">
    <name type="scientific">Parapedobacter indicus</name>
    <dbReference type="NCBI Taxonomy" id="1477437"/>
    <lineage>
        <taxon>Bacteria</taxon>
        <taxon>Pseudomonadati</taxon>
        <taxon>Bacteroidota</taxon>
        <taxon>Sphingobacteriia</taxon>
        <taxon>Sphingobacteriales</taxon>
        <taxon>Sphingobacteriaceae</taxon>
        <taxon>Parapedobacter</taxon>
    </lineage>
</organism>
<proteinExistence type="predicted"/>
<dbReference type="PANTHER" id="PTHR23505">
    <property type="entry name" value="SPINSTER"/>
    <property type="match status" value="1"/>
</dbReference>
<dbReference type="Proteomes" id="UP000198670">
    <property type="component" value="Unassembled WGS sequence"/>
</dbReference>
<feature type="transmembrane region" description="Helical" evidence="6">
    <location>
        <begin position="87"/>
        <end position="104"/>
    </location>
</feature>
<dbReference type="PANTHER" id="PTHR23505:SF79">
    <property type="entry name" value="PROTEIN SPINSTER"/>
    <property type="match status" value="1"/>
</dbReference>
<dbReference type="RefSeq" id="WP_090630921.1">
    <property type="nucleotide sequence ID" value="NZ_FOQO01000012.1"/>
</dbReference>
<dbReference type="GO" id="GO:0022857">
    <property type="term" value="F:transmembrane transporter activity"/>
    <property type="evidence" value="ECO:0007669"/>
    <property type="project" value="InterPro"/>
</dbReference>
<keyword evidence="4 6" id="KW-1133">Transmembrane helix</keyword>
<comment type="subcellular location">
    <subcellularLocation>
        <location evidence="1">Membrane</location>
        <topology evidence="1">Multi-pass membrane protein</topology>
    </subcellularLocation>
</comment>
<evidence type="ECO:0000256" key="6">
    <source>
        <dbReference type="SAM" id="Phobius"/>
    </source>
</evidence>
<feature type="transmembrane region" description="Helical" evidence="6">
    <location>
        <begin position="275"/>
        <end position="292"/>
    </location>
</feature>
<evidence type="ECO:0000256" key="4">
    <source>
        <dbReference type="ARBA" id="ARBA00022989"/>
    </source>
</evidence>
<reference evidence="8 9" key="1">
    <citation type="submission" date="2016-10" db="EMBL/GenBank/DDBJ databases">
        <authorList>
            <person name="de Groot N.N."/>
        </authorList>
    </citation>
    <scope>NUCLEOTIDE SEQUENCE [LARGE SCALE GENOMIC DNA]</scope>
    <source>
        <strain evidence="8 9">RK1</strain>
    </source>
</reference>
<dbReference type="InterPro" id="IPR036259">
    <property type="entry name" value="MFS_trans_sf"/>
</dbReference>
<feature type="transmembrane region" description="Helical" evidence="6">
    <location>
        <begin position="173"/>
        <end position="195"/>
    </location>
</feature>
<dbReference type="InterPro" id="IPR011701">
    <property type="entry name" value="MFS"/>
</dbReference>
<evidence type="ECO:0000313" key="9">
    <source>
        <dbReference type="Proteomes" id="UP000198670"/>
    </source>
</evidence>
<name>A0A1I3TI28_9SPHI</name>
<gene>
    <name evidence="8" type="ORF">SAMN05444682_112177</name>
</gene>
<keyword evidence="9" id="KW-1185">Reference proteome</keyword>
<feature type="transmembrane region" description="Helical" evidence="6">
    <location>
        <begin position="396"/>
        <end position="414"/>
    </location>
</feature>
<feature type="domain" description="Major facilitator superfamily (MFS) profile" evidence="7">
    <location>
        <begin position="22"/>
        <end position="418"/>
    </location>
</feature>
<sequence length="423" mass="45810">MGQANPIPFVNADHVTGRAWLYVFLLCIVGCLNYLDRIMITTMRTSIVDAIPMSDAQFGLLTAVFLWVYGVLSPFGGFLADRFSRRKVIIGSLLVWSIVTWLTSKATTFEELLATRALMGISEACYIPAALAFITDYHRGKTRSLAVGLHMGGVIAGQALGFVGGWLAEGHSWAFPFSLFGLFGIGYAIVLAFILRDAPPVRHVETHGGDEVAASKRIGFGEAVAALFGRRGFLIALVFWSLFGVSGWLIIGWLPTYYKEHFGLSQSVAGLYATGYLYTASLIGVLLSGLWADWWSKTNPRARILVPALGLLVAAPGIWVASTTGVVAIALAGFTLYAFTRAFTDSNMMPILCMVADTRYRATGYGILNFFSCLIGGIGLYMGGYLRDASVDLSNLFILAAITTAAGGLLLFLIKDYKYAGRD</sequence>
<feature type="transmembrane region" description="Helical" evidence="6">
    <location>
        <begin position="60"/>
        <end position="80"/>
    </location>
</feature>
<dbReference type="STRING" id="1477437.SAMN05444682_112177"/>
<keyword evidence="2" id="KW-0813">Transport</keyword>
<dbReference type="Pfam" id="PF07690">
    <property type="entry name" value="MFS_1"/>
    <property type="match status" value="1"/>
</dbReference>
<evidence type="ECO:0000256" key="1">
    <source>
        <dbReference type="ARBA" id="ARBA00004141"/>
    </source>
</evidence>
<evidence type="ECO:0000313" key="8">
    <source>
        <dbReference type="EMBL" id="SFJ70270.1"/>
    </source>
</evidence>
<dbReference type="SUPFAM" id="SSF103473">
    <property type="entry name" value="MFS general substrate transporter"/>
    <property type="match status" value="1"/>
</dbReference>
<accession>A0A1I3TI28</accession>
<dbReference type="InterPro" id="IPR044770">
    <property type="entry name" value="MFS_spinster-like"/>
</dbReference>
<feature type="transmembrane region" description="Helical" evidence="6">
    <location>
        <begin position="146"/>
        <end position="167"/>
    </location>
</feature>
<dbReference type="InterPro" id="IPR020846">
    <property type="entry name" value="MFS_dom"/>
</dbReference>
<dbReference type="Gene3D" id="1.20.1250.20">
    <property type="entry name" value="MFS general substrate transporter like domains"/>
    <property type="match status" value="2"/>
</dbReference>
<dbReference type="GO" id="GO:0016020">
    <property type="term" value="C:membrane"/>
    <property type="evidence" value="ECO:0007669"/>
    <property type="project" value="UniProtKB-SubCell"/>
</dbReference>
<dbReference type="PROSITE" id="PS50850">
    <property type="entry name" value="MFS"/>
    <property type="match status" value="1"/>
</dbReference>
<keyword evidence="3 6" id="KW-0812">Transmembrane</keyword>
<dbReference type="OrthoDB" id="9815624at2"/>
<feature type="transmembrane region" description="Helical" evidence="6">
    <location>
        <begin position="233"/>
        <end position="255"/>
    </location>
</feature>
<keyword evidence="5 6" id="KW-0472">Membrane</keyword>
<feature type="transmembrane region" description="Helical" evidence="6">
    <location>
        <begin position="20"/>
        <end position="40"/>
    </location>
</feature>
<dbReference type="AlphaFoldDB" id="A0A1I3TI28"/>
<evidence type="ECO:0000259" key="7">
    <source>
        <dbReference type="PROSITE" id="PS50850"/>
    </source>
</evidence>
<feature type="transmembrane region" description="Helical" evidence="6">
    <location>
        <begin position="116"/>
        <end position="134"/>
    </location>
</feature>
<feature type="transmembrane region" description="Helical" evidence="6">
    <location>
        <begin position="327"/>
        <end position="344"/>
    </location>
</feature>
<evidence type="ECO:0000256" key="3">
    <source>
        <dbReference type="ARBA" id="ARBA00022692"/>
    </source>
</evidence>
<feature type="transmembrane region" description="Helical" evidence="6">
    <location>
        <begin position="365"/>
        <end position="384"/>
    </location>
</feature>
<dbReference type="EMBL" id="FOQO01000012">
    <property type="protein sequence ID" value="SFJ70270.1"/>
    <property type="molecule type" value="Genomic_DNA"/>
</dbReference>
<evidence type="ECO:0000256" key="2">
    <source>
        <dbReference type="ARBA" id="ARBA00022448"/>
    </source>
</evidence>
<feature type="transmembrane region" description="Helical" evidence="6">
    <location>
        <begin position="304"/>
        <end position="321"/>
    </location>
</feature>
<evidence type="ECO:0000256" key="5">
    <source>
        <dbReference type="ARBA" id="ARBA00023136"/>
    </source>
</evidence>
<protein>
    <submittedName>
        <fullName evidence="8">Sugar phosphate permease</fullName>
    </submittedName>
</protein>